<gene>
    <name evidence="9" type="primary">eccD</name>
    <name evidence="9" type="ORF">ACFQ5X_36110</name>
</gene>
<dbReference type="InterPro" id="IPR006707">
    <property type="entry name" value="T7SS_EccD"/>
</dbReference>
<dbReference type="EMBL" id="JBHTMM010000072">
    <property type="protein sequence ID" value="MFD1311225.1"/>
    <property type="molecule type" value="Genomic_DNA"/>
</dbReference>
<dbReference type="Proteomes" id="UP001597058">
    <property type="component" value="Unassembled WGS sequence"/>
</dbReference>
<protein>
    <submittedName>
        <fullName evidence="9">Type VII secretion integral membrane protein EccD</fullName>
    </submittedName>
</protein>
<evidence type="ECO:0000256" key="5">
    <source>
        <dbReference type="ARBA" id="ARBA00022989"/>
    </source>
</evidence>
<feature type="domain" description="EccD-like transmembrane" evidence="8">
    <location>
        <begin position="118"/>
        <end position="441"/>
    </location>
</feature>
<evidence type="ECO:0000313" key="10">
    <source>
        <dbReference type="Proteomes" id="UP001597058"/>
    </source>
</evidence>
<dbReference type="Gene3D" id="3.10.20.90">
    <property type="entry name" value="Phosphatidylinositol 3-kinase Catalytic Subunit, Chain A, domain 1"/>
    <property type="match status" value="1"/>
</dbReference>
<feature type="transmembrane region" description="Helical" evidence="7">
    <location>
        <begin position="421"/>
        <end position="441"/>
    </location>
</feature>
<keyword evidence="3" id="KW-1003">Cell membrane</keyword>
<feature type="transmembrane region" description="Helical" evidence="7">
    <location>
        <begin position="329"/>
        <end position="347"/>
    </location>
</feature>
<comment type="subcellular location">
    <subcellularLocation>
        <location evidence="1">Cell membrane</location>
        <topology evidence="1">Multi-pass membrane protein</topology>
    </subcellularLocation>
</comment>
<evidence type="ECO:0000256" key="6">
    <source>
        <dbReference type="ARBA" id="ARBA00023136"/>
    </source>
</evidence>
<sequence length="448" mass="45837">MENERCHVTVVGARRRVDLAVPTDAAIAEYTPTLLKLVGEGEIEDTFPPVWSLAPAGAPPFAPETSLRECGVVDGATLYLRDAAVGEFDEPVIVDLEESVEQADEDVTAWGWRLRAYTTLVLAVLSIVGGFATLAWTEAGVSVTGAGSMVTAFSLALLAWHATRQGWSLPLGLRLILAYSAVPLLAVAAASLPVATTSTSSALTALSVGAVFGAIASLLAIRHATTLMAVAITGLTLLLTVCLTLGDASLVEAAAVVAVTMTAVLGGAPKLSGHFAVLAGMPGNSETYEDEADVLHLVRRGQRLLIGMNVLGSVVAGASLVVLGTADQIFAVALAGCLGVALVLRAGRLTMAPAVVPVVVAGTLSLVVTLIQAPGNFGAPQWLGSVVLLGASLGALGFGLSRAFRSDATGERPSWIDLLSSFLLVIGVPLAVGVFGVYASFLNSGHTP</sequence>
<evidence type="ECO:0000256" key="7">
    <source>
        <dbReference type="SAM" id="Phobius"/>
    </source>
</evidence>
<keyword evidence="4 7" id="KW-0812">Transmembrane</keyword>
<dbReference type="NCBIfam" id="TIGR03920">
    <property type="entry name" value="T7SS_EccD"/>
    <property type="match status" value="1"/>
</dbReference>
<evidence type="ECO:0000256" key="3">
    <source>
        <dbReference type="ARBA" id="ARBA00022475"/>
    </source>
</evidence>
<keyword evidence="10" id="KW-1185">Reference proteome</keyword>
<evidence type="ECO:0000256" key="4">
    <source>
        <dbReference type="ARBA" id="ARBA00022692"/>
    </source>
</evidence>
<dbReference type="Pfam" id="PF08817">
    <property type="entry name" value="YukD"/>
    <property type="match status" value="1"/>
</dbReference>
<feature type="transmembrane region" description="Helical" evidence="7">
    <location>
        <begin position="175"/>
        <end position="195"/>
    </location>
</feature>
<feature type="transmembrane region" description="Helical" evidence="7">
    <location>
        <begin position="227"/>
        <end position="246"/>
    </location>
</feature>
<evidence type="ECO:0000259" key="8">
    <source>
        <dbReference type="Pfam" id="PF19053"/>
    </source>
</evidence>
<feature type="transmembrane region" description="Helical" evidence="7">
    <location>
        <begin position="201"/>
        <end position="220"/>
    </location>
</feature>
<feature type="transmembrane region" description="Helical" evidence="7">
    <location>
        <begin position="379"/>
        <end position="400"/>
    </location>
</feature>
<keyword evidence="5 7" id="KW-1133">Transmembrane helix</keyword>
<name>A0ABW3XPY2_9ACTN</name>
<organism evidence="9 10">
    <name type="scientific">Streptomyces kaempferi</name>
    <dbReference type="NCBI Taxonomy" id="333725"/>
    <lineage>
        <taxon>Bacteria</taxon>
        <taxon>Bacillati</taxon>
        <taxon>Actinomycetota</taxon>
        <taxon>Actinomycetes</taxon>
        <taxon>Kitasatosporales</taxon>
        <taxon>Streptomycetaceae</taxon>
        <taxon>Streptomyces</taxon>
    </lineage>
</organism>
<dbReference type="RefSeq" id="WP_381242866.1">
    <property type="nucleotide sequence ID" value="NZ_JBHSKH010000141.1"/>
</dbReference>
<reference evidence="10" key="1">
    <citation type="journal article" date="2019" name="Int. J. Syst. Evol. Microbiol.">
        <title>The Global Catalogue of Microorganisms (GCM) 10K type strain sequencing project: providing services to taxonomists for standard genome sequencing and annotation.</title>
        <authorList>
            <consortium name="The Broad Institute Genomics Platform"/>
            <consortium name="The Broad Institute Genome Sequencing Center for Infectious Disease"/>
            <person name="Wu L."/>
            <person name="Ma J."/>
        </authorList>
    </citation>
    <scope>NUCLEOTIDE SEQUENCE [LARGE SCALE GENOMIC DNA]</scope>
    <source>
        <strain evidence="10">CGMCC 4.7020</strain>
    </source>
</reference>
<evidence type="ECO:0000256" key="1">
    <source>
        <dbReference type="ARBA" id="ARBA00004651"/>
    </source>
</evidence>
<feature type="transmembrane region" description="Helical" evidence="7">
    <location>
        <begin position="116"/>
        <end position="137"/>
    </location>
</feature>
<keyword evidence="6 7" id="KW-0472">Membrane</keyword>
<evidence type="ECO:0000256" key="2">
    <source>
        <dbReference type="ARBA" id="ARBA00006162"/>
    </source>
</evidence>
<dbReference type="Pfam" id="PF19053">
    <property type="entry name" value="EccD"/>
    <property type="match status" value="1"/>
</dbReference>
<accession>A0ABW3XPY2</accession>
<feature type="transmembrane region" description="Helical" evidence="7">
    <location>
        <begin position="354"/>
        <end position="373"/>
    </location>
</feature>
<evidence type="ECO:0000313" key="9">
    <source>
        <dbReference type="EMBL" id="MFD1311225.1"/>
    </source>
</evidence>
<dbReference type="InterPro" id="IPR024962">
    <property type="entry name" value="YukD-like"/>
</dbReference>
<feature type="transmembrane region" description="Helical" evidence="7">
    <location>
        <begin position="252"/>
        <end position="271"/>
    </location>
</feature>
<proteinExistence type="inferred from homology"/>
<comment type="similarity">
    <text evidence="2">Belongs to the EccD/Snm4 family.</text>
</comment>
<dbReference type="InterPro" id="IPR044049">
    <property type="entry name" value="EccD_transm"/>
</dbReference>
<feature type="transmembrane region" description="Helical" evidence="7">
    <location>
        <begin position="143"/>
        <end position="163"/>
    </location>
</feature>
<comment type="caution">
    <text evidence="9">The sequence shown here is derived from an EMBL/GenBank/DDBJ whole genome shotgun (WGS) entry which is preliminary data.</text>
</comment>
<feature type="transmembrane region" description="Helical" evidence="7">
    <location>
        <begin position="304"/>
        <end position="323"/>
    </location>
</feature>